<accession>A0AAE0UCQ1</accession>
<proteinExistence type="predicted"/>
<comment type="caution">
    <text evidence="1">The sequence shown here is derived from an EMBL/GenBank/DDBJ whole genome shotgun (WGS) entry which is preliminary data.</text>
</comment>
<sequence length="203" mass="22330">MTDIAFQYPTGGSLKLLVNPSPQVWPTADRIDGDLAGSALQCGQGSRTEADQGGRGRVGKVLIVHQRSTGRRVRAKQAKSERWFLSRLRTRQERCTLDFDGLAFAANGIGSALVCSSVSTHPLRATALRVHCSRGPVSTALRGRRCPSVPLVAHWSFSTTKRTALRRQSPHHEVPCPLVEVEVGLVFLFEPSPRHYIFCGFVR</sequence>
<evidence type="ECO:0000313" key="1">
    <source>
        <dbReference type="EMBL" id="KAK3399293.1"/>
    </source>
</evidence>
<dbReference type="EMBL" id="JAUTDP010000005">
    <property type="protein sequence ID" value="KAK3399293.1"/>
    <property type="molecule type" value="Genomic_DNA"/>
</dbReference>
<name>A0AAE0UCQ1_SORBR</name>
<dbReference type="AlphaFoldDB" id="A0AAE0UCQ1"/>
<organism evidence="1 2">
    <name type="scientific">Sordaria brevicollis</name>
    <dbReference type="NCBI Taxonomy" id="83679"/>
    <lineage>
        <taxon>Eukaryota</taxon>
        <taxon>Fungi</taxon>
        <taxon>Dikarya</taxon>
        <taxon>Ascomycota</taxon>
        <taxon>Pezizomycotina</taxon>
        <taxon>Sordariomycetes</taxon>
        <taxon>Sordariomycetidae</taxon>
        <taxon>Sordariales</taxon>
        <taxon>Sordariaceae</taxon>
        <taxon>Sordaria</taxon>
    </lineage>
</organism>
<protein>
    <submittedName>
        <fullName evidence="1">Uncharacterized protein</fullName>
    </submittedName>
</protein>
<reference evidence="1" key="2">
    <citation type="submission" date="2023-07" db="EMBL/GenBank/DDBJ databases">
        <authorList>
            <consortium name="Lawrence Berkeley National Laboratory"/>
            <person name="Haridas S."/>
            <person name="Hensen N."/>
            <person name="Bonometti L."/>
            <person name="Westerberg I."/>
            <person name="Brannstrom I.O."/>
            <person name="Guillou S."/>
            <person name="Cros-Aarteil S."/>
            <person name="Calhoun S."/>
            <person name="Kuo A."/>
            <person name="Mondo S."/>
            <person name="Pangilinan J."/>
            <person name="Riley R."/>
            <person name="LaButti K."/>
            <person name="Andreopoulos B."/>
            <person name="Lipzen A."/>
            <person name="Chen C."/>
            <person name="Yanf M."/>
            <person name="Daum C."/>
            <person name="Ng V."/>
            <person name="Clum A."/>
            <person name="Steindorff A."/>
            <person name="Ohm R."/>
            <person name="Martin F."/>
            <person name="Silar P."/>
            <person name="Natvig D."/>
            <person name="Lalanne C."/>
            <person name="Gautier V."/>
            <person name="Ament-velasquez S.L."/>
            <person name="Kruys A."/>
            <person name="Hutchinson M.I."/>
            <person name="Powell A.J."/>
            <person name="Barry K."/>
            <person name="Miller A.N."/>
            <person name="Grigoriev I.V."/>
            <person name="Debuchy R."/>
            <person name="Gladieux P."/>
            <person name="Thoren M.H."/>
            <person name="Johannesson H."/>
        </authorList>
    </citation>
    <scope>NUCLEOTIDE SEQUENCE</scope>
    <source>
        <strain evidence="1">FGSC 1904</strain>
    </source>
</reference>
<evidence type="ECO:0000313" key="2">
    <source>
        <dbReference type="Proteomes" id="UP001281003"/>
    </source>
</evidence>
<keyword evidence="2" id="KW-1185">Reference proteome</keyword>
<reference evidence="1" key="1">
    <citation type="journal article" date="2023" name="Mol. Phylogenet. Evol.">
        <title>Genome-scale phylogeny and comparative genomics of the fungal order Sordariales.</title>
        <authorList>
            <person name="Hensen N."/>
            <person name="Bonometti L."/>
            <person name="Westerberg I."/>
            <person name="Brannstrom I.O."/>
            <person name="Guillou S."/>
            <person name="Cros-Aarteil S."/>
            <person name="Calhoun S."/>
            <person name="Haridas S."/>
            <person name="Kuo A."/>
            <person name="Mondo S."/>
            <person name="Pangilinan J."/>
            <person name="Riley R."/>
            <person name="LaButti K."/>
            <person name="Andreopoulos B."/>
            <person name="Lipzen A."/>
            <person name="Chen C."/>
            <person name="Yan M."/>
            <person name="Daum C."/>
            <person name="Ng V."/>
            <person name="Clum A."/>
            <person name="Steindorff A."/>
            <person name="Ohm R.A."/>
            <person name="Martin F."/>
            <person name="Silar P."/>
            <person name="Natvig D.O."/>
            <person name="Lalanne C."/>
            <person name="Gautier V."/>
            <person name="Ament-Velasquez S.L."/>
            <person name="Kruys A."/>
            <person name="Hutchinson M.I."/>
            <person name="Powell A.J."/>
            <person name="Barry K."/>
            <person name="Miller A.N."/>
            <person name="Grigoriev I.V."/>
            <person name="Debuchy R."/>
            <person name="Gladieux P."/>
            <person name="Hiltunen Thoren M."/>
            <person name="Johannesson H."/>
        </authorList>
    </citation>
    <scope>NUCLEOTIDE SEQUENCE</scope>
    <source>
        <strain evidence="1">FGSC 1904</strain>
    </source>
</reference>
<gene>
    <name evidence="1" type="ORF">B0T20DRAFT_196718</name>
</gene>
<dbReference type="Proteomes" id="UP001281003">
    <property type="component" value="Unassembled WGS sequence"/>
</dbReference>